<dbReference type="Pfam" id="PF09851">
    <property type="entry name" value="SHOCT"/>
    <property type="match status" value="1"/>
</dbReference>
<dbReference type="InterPro" id="IPR018649">
    <property type="entry name" value="SHOCT"/>
</dbReference>
<feature type="transmembrane region" description="Helical" evidence="5">
    <location>
        <begin position="39"/>
        <end position="65"/>
    </location>
</feature>
<dbReference type="InterPro" id="IPR007829">
    <property type="entry name" value="TM2"/>
</dbReference>
<evidence type="ECO:0000313" key="8">
    <source>
        <dbReference type="EMBL" id="QOQ87857.1"/>
    </source>
</evidence>
<name>A0A7M1LGY8_9BACT</name>
<feature type="domain" description="SHOCT" evidence="7">
    <location>
        <begin position="96"/>
        <end position="120"/>
    </location>
</feature>
<dbReference type="GO" id="GO:0016020">
    <property type="term" value="C:membrane"/>
    <property type="evidence" value="ECO:0007669"/>
    <property type="project" value="UniProtKB-SubCell"/>
</dbReference>
<keyword evidence="2 5" id="KW-0812">Transmembrane</keyword>
<reference evidence="8 9" key="1">
    <citation type="submission" date="2020-10" db="EMBL/GenBank/DDBJ databases">
        <title>Campylobacter and Helicobacter PacBio genomes.</title>
        <authorList>
            <person name="Lane C."/>
        </authorList>
    </citation>
    <scope>NUCLEOTIDE SEQUENCE [LARGE SCALE GENOMIC DNA]</scope>
    <source>
        <strain evidence="8 9">2016D-0077</strain>
    </source>
</reference>
<keyword evidence="3 5" id="KW-1133">Transmembrane helix</keyword>
<evidence type="ECO:0000256" key="2">
    <source>
        <dbReference type="ARBA" id="ARBA00022692"/>
    </source>
</evidence>
<evidence type="ECO:0000256" key="4">
    <source>
        <dbReference type="ARBA" id="ARBA00023136"/>
    </source>
</evidence>
<comment type="subcellular location">
    <subcellularLocation>
        <location evidence="1">Membrane</location>
        <topology evidence="1">Multi-pass membrane protein</topology>
    </subcellularLocation>
</comment>
<sequence>MRRNIYIAYALWFFCFPIGAGIHRIYCGKFVSGFLMLGLYWLGQITMWLLIGFGFLAIWAIWWIADVFLTQGMVERANSDFIYENDINSANKIKSIEALYELYKSGAISEAEYEVRKDIIMRG</sequence>
<evidence type="ECO:0000259" key="7">
    <source>
        <dbReference type="Pfam" id="PF09851"/>
    </source>
</evidence>
<evidence type="ECO:0000256" key="1">
    <source>
        <dbReference type="ARBA" id="ARBA00004141"/>
    </source>
</evidence>
<keyword evidence="4 5" id="KW-0472">Membrane</keyword>
<feature type="domain" description="TM2" evidence="6">
    <location>
        <begin position="2"/>
        <end position="53"/>
    </location>
</feature>
<keyword evidence="9" id="KW-1185">Reference proteome</keyword>
<organism evidence="8 9">
    <name type="scientific">Campylobacter corcagiensis</name>
    <dbReference type="NCBI Taxonomy" id="1448857"/>
    <lineage>
        <taxon>Bacteria</taxon>
        <taxon>Pseudomonadati</taxon>
        <taxon>Campylobacterota</taxon>
        <taxon>Epsilonproteobacteria</taxon>
        <taxon>Campylobacterales</taxon>
        <taxon>Campylobacteraceae</taxon>
        <taxon>Campylobacter</taxon>
    </lineage>
</organism>
<dbReference type="RefSeq" id="WP_025802267.1">
    <property type="nucleotide sequence ID" value="NZ_CP053842.1"/>
</dbReference>
<proteinExistence type="predicted"/>
<evidence type="ECO:0000313" key="9">
    <source>
        <dbReference type="Proteomes" id="UP000594749"/>
    </source>
</evidence>
<dbReference type="AlphaFoldDB" id="A0A7M1LGY8"/>
<protein>
    <submittedName>
        <fullName evidence="8">NINE protein</fullName>
    </submittedName>
</protein>
<evidence type="ECO:0000256" key="3">
    <source>
        <dbReference type="ARBA" id="ARBA00022989"/>
    </source>
</evidence>
<gene>
    <name evidence="8" type="ORF">IMC76_03390</name>
</gene>
<dbReference type="Proteomes" id="UP000594749">
    <property type="component" value="Chromosome"/>
</dbReference>
<evidence type="ECO:0000259" key="6">
    <source>
        <dbReference type="Pfam" id="PF05154"/>
    </source>
</evidence>
<feature type="transmembrane region" description="Helical" evidence="5">
    <location>
        <begin position="6"/>
        <end position="27"/>
    </location>
</feature>
<dbReference type="OrthoDB" id="2004788at2"/>
<dbReference type="Pfam" id="PF05154">
    <property type="entry name" value="TM2"/>
    <property type="match status" value="1"/>
</dbReference>
<accession>A0A7M1LGY8</accession>
<evidence type="ECO:0000256" key="5">
    <source>
        <dbReference type="SAM" id="Phobius"/>
    </source>
</evidence>
<dbReference type="EMBL" id="CP063078">
    <property type="protein sequence ID" value="QOQ87857.1"/>
    <property type="molecule type" value="Genomic_DNA"/>
</dbReference>